<keyword evidence="2" id="KW-1133">Transmembrane helix</keyword>
<dbReference type="GO" id="GO:0006508">
    <property type="term" value="P:proteolysis"/>
    <property type="evidence" value="ECO:0007669"/>
    <property type="project" value="UniProtKB-KW"/>
</dbReference>
<feature type="region of interest" description="Disordered" evidence="1">
    <location>
        <begin position="1"/>
        <end position="46"/>
    </location>
</feature>
<dbReference type="PANTHER" id="PTHR36435">
    <property type="entry name" value="SLR1288 PROTEIN"/>
    <property type="match status" value="1"/>
</dbReference>
<keyword evidence="2" id="KW-0812">Transmembrane</keyword>
<dbReference type="GO" id="GO:0080120">
    <property type="term" value="P:CAAX-box protein maturation"/>
    <property type="evidence" value="ECO:0007669"/>
    <property type="project" value="UniProtKB-ARBA"/>
</dbReference>
<feature type="transmembrane region" description="Helical" evidence="2">
    <location>
        <begin position="217"/>
        <end position="235"/>
    </location>
</feature>
<keyword evidence="5" id="KW-1185">Reference proteome</keyword>
<dbReference type="InterPro" id="IPR003675">
    <property type="entry name" value="Rce1/LyrA-like_dom"/>
</dbReference>
<protein>
    <submittedName>
        <fullName evidence="4">CAAX amino terminal protease self- immunity</fullName>
    </submittedName>
</protein>
<feature type="compositionally biased region" description="Low complexity" evidence="1">
    <location>
        <begin position="1"/>
        <end position="25"/>
    </location>
</feature>
<sequence length="269" mass="29405">MPTNPSANSTPTTPLSTESTPAPSTQPAVTASDNAPQASPPVRPARPSRADWVRIAIFGIPYATFFLFGIIPTSIIPESWNITAVNIVLDSIFLVMVLAFFGREFFPAFSYFRARPVLKIALLPGLWLLLTIVQVTLRIAIYGTNPPIAQNQQAIMNALSDGALSIVFSLFVAIGVPVIEEVFYRHILIGKLSAFAPTWLVASISALLFAYMHCYQWQDLLAYLPISITLTLVYVKSGKNVAYSWAFHALNNSIMVGLIFLLQSTGVTP</sequence>
<accession>A0A2X0U1N5</accession>
<evidence type="ECO:0000256" key="2">
    <source>
        <dbReference type="SAM" id="Phobius"/>
    </source>
</evidence>
<dbReference type="Proteomes" id="UP000250192">
    <property type="component" value="Unassembled WGS sequence"/>
</dbReference>
<dbReference type="GO" id="GO:0004175">
    <property type="term" value="F:endopeptidase activity"/>
    <property type="evidence" value="ECO:0007669"/>
    <property type="project" value="UniProtKB-ARBA"/>
</dbReference>
<evidence type="ECO:0000259" key="3">
    <source>
        <dbReference type="Pfam" id="PF02517"/>
    </source>
</evidence>
<dbReference type="EMBL" id="UAPR01000006">
    <property type="protein sequence ID" value="SPT56053.1"/>
    <property type="molecule type" value="Genomic_DNA"/>
</dbReference>
<feature type="transmembrane region" description="Helical" evidence="2">
    <location>
        <begin position="162"/>
        <end position="180"/>
    </location>
</feature>
<dbReference type="GeneID" id="93757909"/>
<feature type="transmembrane region" description="Helical" evidence="2">
    <location>
        <begin position="192"/>
        <end position="211"/>
    </location>
</feature>
<dbReference type="RefSeq" id="WP_245907740.1">
    <property type="nucleotide sequence ID" value="NZ_CBDERX010000054.1"/>
</dbReference>
<keyword evidence="2" id="KW-0472">Membrane</keyword>
<proteinExistence type="predicted"/>
<evidence type="ECO:0000313" key="4">
    <source>
        <dbReference type="EMBL" id="SPT56053.1"/>
    </source>
</evidence>
<feature type="transmembrane region" description="Helical" evidence="2">
    <location>
        <begin position="52"/>
        <end position="76"/>
    </location>
</feature>
<keyword evidence="4" id="KW-0645">Protease</keyword>
<feature type="transmembrane region" description="Helical" evidence="2">
    <location>
        <begin position="82"/>
        <end position="101"/>
    </location>
</feature>
<organism evidence="4 5">
    <name type="scientific">Schaalia odontolytica</name>
    <dbReference type="NCBI Taxonomy" id="1660"/>
    <lineage>
        <taxon>Bacteria</taxon>
        <taxon>Bacillati</taxon>
        <taxon>Actinomycetota</taxon>
        <taxon>Actinomycetes</taxon>
        <taxon>Actinomycetales</taxon>
        <taxon>Actinomycetaceae</taxon>
        <taxon>Schaalia</taxon>
    </lineage>
</organism>
<evidence type="ECO:0000256" key="1">
    <source>
        <dbReference type="SAM" id="MobiDB-lite"/>
    </source>
</evidence>
<feature type="transmembrane region" description="Helical" evidence="2">
    <location>
        <begin position="121"/>
        <end position="142"/>
    </location>
</feature>
<dbReference type="InterPro" id="IPR052710">
    <property type="entry name" value="CAAX_protease"/>
</dbReference>
<evidence type="ECO:0000313" key="5">
    <source>
        <dbReference type="Proteomes" id="UP000250192"/>
    </source>
</evidence>
<keyword evidence="4" id="KW-0378">Hydrolase</keyword>
<gene>
    <name evidence="4" type="ORF">NCTC9935_01573</name>
</gene>
<reference evidence="4 5" key="1">
    <citation type="submission" date="2018-06" db="EMBL/GenBank/DDBJ databases">
        <authorList>
            <consortium name="Pathogen Informatics"/>
            <person name="Doyle S."/>
        </authorList>
    </citation>
    <scope>NUCLEOTIDE SEQUENCE [LARGE SCALE GENOMIC DNA]</scope>
    <source>
        <strain evidence="4 5">NCTC9935</strain>
    </source>
</reference>
<dbReference type="PANTHER" id="PTHR36435:SF1">
    <property type="entry name" value="CAAX AMINO TERMINAL PROTEASE FAMILY PROTEIN"/>
    <property type="match status" value="1"/>
</dbReference>
<feature type="transmembrane region" description="Helical" evidence="2">
    <location>
        <begin position="242"/>
        <end position="262"/>
    </location>
</feature>
<name>A0A2X0U1N5_9ACTO</name>
<dbReference type="Pfam" id="PF02517">
    <property type="entry name" value="Rce1-like"/>
    <property type="match status" value="1"/>
</dbReference>
<dbReference type="AlphaFoldDB" id="A0A2X0U1N5"/>
<feature type="domain" description="CAAX prenyl protease 2/Lysostaphin resistance protein A-like" evidence="3">
    <location>
        <begin position="165"/>
        <end position="253"/>
    </location>
</feature>